<dbReference type="AlphaFoldDB" id="A0A7J8HSZ1"/>
<accession>A0A7J8HSZ1</accession>
<dbReference type="EMBL" id="JACASE010000004">
    <property type="protein sequence ID" value="KAF6474842.1"/>
    <property type="molecule type" value="Genomic_DNA"/>
</dbReference>
<reference evidence="2 3" key="1">
    <citation type="journal article" date="2020" name="Nature">
        <title>Six reference-quality genomes reveal evolution of bat adaptations.</title>
        <authorList>
            <person name="Jebb D."/>
            <person name="Huang Z."/>
            <person name="Pippel M."/>
            <person name="Hughes G.M."/>
            <person name="Lavrichenko K."/>
            <person name="Devanna P."/>
            <person name="Winkler S."/>
            <person name="Jermiin L.S."/>
            <person name="Skirmuntt E.C."/>
            <person name="Katzourakis A."/>
            <person name="Burkitt-Gray L."/>
            <person name="Ray D.A."/>
            <person name="Sullivan K.A.M."/>
            <person name="Roscito J.G."/>
            <person name="Kirilenko B.M."/>
            <person name="Davalos L.M."/>
            <person name="Corthals A.P."/>
            <person name="Power M.L."/>
            <person name="Jones G."/>
            <person name="Ransome R.D."/>
            <person name="Dechmann D.K.N."/>
            <person name="Locatelli A.G."/>
            <person name="Puechmaille S.J."/>
            <person name="Fedrigo O."/>
            <person name="Jarvis E.D."/>
            <person name="Hiller M."/>
            <person name="Vernes S.C."/>
            <person name="Myers E.W."/>
            <person name="Teeling E.C."/>
        </authorList>
    </citation>
    <scope>NUCLEOTIDE SEQUENCE [LARGE SCALE GENOMIC DNA]</scope>
    <source>
        <strain evidence="2">MRouAeg1</strain>
        <tissue evidence="2">Muscle</tissue>
    </source>
</reference>
<comment type="caution">
    <text evidence="2">The sequence shown here is derived from an EMBL/GenBank/DDBJ whole genome shotgun (WGS) entry which is preliminary data.</text>
</comment>
<name>A0A7J8HSZ1_ROUAE</name>
<proteinExistence type="predicted"/>
<dbReference type="Proteomes" id="UP000593571">
    <property type="component" value="Unassembled WGS sequence"/>
</dbReference>
<keyword evidence="1" id="KW-0472">Membrane</keyword>
<organism evidence="2 3">
    <name type="scientific">Rousettus aegyptiacus</name>
    <name type="common">Egyptian fruit bat</name>
    <name type="synonym">Pteropus aegyptiacus</name>
    <dbReference type="NCBI Taxonomy" id="9407"/>
    <lineage>
        <taxon>Eukaryota</taxon>
        <taxon>Metazoa</taxon>
        <taxon>Chordata</taxon>
        <taxon>Craniata</taxon>
        <taxon>Vertebrata</taxon>
        <taxon>Euteleostomi</taxon>
        <taxon>Mammalia</taxon>
        <taxon>Eutheria</taxon>
        <taxon>Laurasiatheria</taxon>
        <taxon>Chiroptera</taxon>
        <taxon>Yinpterochiroptera</taxon>
        <taxon>Pteropodoidea</taxon>
        <taxon>Pteropodidae</taxon>
        <taxon>Rousettinae</taxon>
        <taxon>Rousettus</taxon>
    </lineage>
</organism>
<protein>
    <submittedName>
        <fullName evidence="2">Uncharacterized protein</fullName>
    </submittedName>
</protein>
<keyword evidence="3" id="KW-1185">Reference proteome</keyword>
<sequence length="139" mass="15992">MGHFRILSHFYFSHTKIFPTIQKYIEPLLASMLLLVSISLLVLRLLFLFGGLTKSQITLEPGLHPTFPLSVINITYTYKAARTRDWEVTLIVSFLLDLFTHSITHIEVLGLLKIEIERKPQKKFQADLLSLCYSTREAA</sequence>
<keyword evidence="1" id="KW-0812">Transmembrane</keyword>
<feature type="transmembrane region" description="Helical" evidence="1">
    <location>
        <begin position="28"/>
        <end position="49"/>
    </location>
</feature>
<keyword evidence="1" id="KW-1133">Transmembrane helix</keyword>
<evidence type="ECO:0000313" key="2">
    <source>
        <dbReference type="EMBL" id="KAF6474842.1"/>
    </source>
</evidence>
<evidence type="ECO:0000313" key="3">
    <source>
        <dbReference type="Proteomes" id="UP000593571"/>
    </source>
</evidence>
<gene>
    <name evidence="2" type="ORF">HJG63_010975</name>
</gene>
<evidence type="ECO:0000256" key="1">
    <source>
        <dbReference type="SAM" id="Phobius"/>
    </source>
</evidence>